<reference evidence="1" key="2">
    <citation type="journal article" date="2020" name="Nat. Commun.">
        <title>Large-scale genome sequencing of mycorrhizal fungi provides insights into the early evolution of symbiotic traits.</title>
        <authorList>
            <person name="Miyauchi S."/>
            <person name="Kiss E."/>
            <person name="Kuo A."/>
            <person name="Drula E."/>
            <person name="Kohler A."/>
            <person name="Sanchez-Garcia M."/>
            <person name="Morin E."/>
            <person name="Andreopoulos B."/>
            <person name="Barry K.W."/>
            <person name="Bonito G."/>
            <person name="Buee M."/>
            <person name="Carver A."/>
            <person name="Chen C."/>
            <person name="Cichocki N."/>
            <person name="Clum A."/>
            <person name="Culley D."/>
            <person name="Crous P.W."/>
            <person name="Fauchery L."/>
            <person name="Girlanda M."/>
            <person name="Hayes R.D."/>
            <person name="Keri Z."/>
            <person name="LaButti K."/>
            <person name="Lipzen A."/>
            <person name="Lombard V."/>
            <person name="Magnuson J."/>
            <person name="Maillard F."/>
            <person name="Murat C."/>
            <person name="Nolan M."/>
            <person name="Ohm R.A."/>
            <person name="Pangilinan J."/>
            <person name="Pereira M.F."/>
            <person name="Perotto S."/>
            <person name="Peter M."/>
            <person name="Pfister S."/>
            <person name="Riley R."/>
            <person name="Sitrit Y."/>
            <person name="Stielow J.B."/>
            <person name="Szollosi G."/>
            <person name="Zifcakova L."/>
            <person name="Stursova M."/>
            <person name="Spatafora J.W."/>
            <person name="Tedersoo L."/>
            <person name="Vaario L.M."/>
            <person name="Yamada A."/>
            <person name="Yan M."/>
            <person name="Wang P."/>
            <person name="Xu J."/>
            <person name="Bruns T."/>
            <person name="Baldrian P."/>
            <person name="Vilgalys R."/>
            <person name="Dunand C."/>
            <person name="Henrissat B."/>
            <person name="Grigoriev I.V."/>
            <person name="Hibbett D."/>
            <person name="Nagy L.G."/>
            <person name="Martin F.M."/>
        </authorList>
    </citation>
    <scope>NUCLEOTIDE SEQUENCE</scope>
    <source>
        <strain evidence="1">P2</strain>
    </source>
</reference>
<name>A0ACB6ZBK7_THEGA</name>
<gene>
    <name evidence="1" type="ORF">BDM02DRAFT_3098615</name>
</gene>
<proteinExistence type="predicted"/>
<reference evidence="1" key="1">
    <citation type="submission" date="2019-10" db="EMBL/GenBank/DDBJ databases">
        <authorList>
            <consortium name="DOE Joint Genome Institute"/>
            <person name="Kuo A."/>
            <person name="Miyauchi S."/>
            <person name="Kiss E."/>
            <person name="Drula E."/>
            <person name="Kohler A."/>
            <person name="Sanchez-Garcia M."/>
            <person name="Andreopoulos B."/>
            <person name="Barry K.W."/>
            <person name="Bonito G."/>
            <person name="Buee M."/>
            <person name="Carver A."/>
            <person name="Chen C."/>
            <person name="Cichocki N."/>
            <person name="Clum A."/>
            <person name="Culley D."/>
            <person name="Crous P.W."/>
            <person name="Fauchery L."/>
            <person name="Girlanda M."/>
            <person name="Hayes R."/>
            <person name="Keri Z."/>
            <person name="Labutti K."/>
            <person name="Lipzen A."/>
            <person name="Lombard V."/>
            <person name="Magnuson J."/>
            <person name="Maillard F."/>
            <person name="Morin E."/>
            <person name="Murat C."/>
            <person name="Nolan M."/>
            <person name="Ohm R."/>
            <person name="Pangilinan J."/>
            <person name="Pereira M."/>
            <person name="Perotto S."/>
            <person name="Peter M."/>
            <person name="Riley R."/>
            <person name="Sitrit Y."/>
            <person name="Stielow B."/>
            <person name="Szollosi G."/>
            <person name="Zifcakova L."/>
            <person name="Stursova M."/>
            <person name="Spatafora J.W."/>
            <person name="Tedersoo L."/>
            <person name="Vaario L.-M."/>
            <person name="Yamada A."/>
            <person name="Yan M."/>
            <person name="Wang P."/>
            <person name="Xu J."/>
            <person name="Bruns T."/>
            <person name="Baldrian P."/>
            <person name="Vilgalys R."/>
            <person name="Henrissat B."/>
            <person name="Grigoriev I.V."/>
            <person name="Hibbett D."/>
            <person name="Nagy L.G."/>
            <person name="Martin F.M."/>
        </authorList>
    </citation>
    <scope>NUCLEOTIDE SEQUENCE</scope>
    <source>
        <strain evidence="1">P2</strain>
    </source>
</reference>
<organism evidence="1 2">
    <name type="scientific">Thelephora ganbajun</name>
    <name type="common">Ganba fungus</name>
    <dbReference type="NCBI Taxonomy" id="370292"/>
    <lineage>
        <taxon>Eukaryota</taxon>
        <taxon>Fungi</taxon>
        <taxon>Dikarya</taxon>
        <taxon>Basidiomycota</taxon>
        <taxon>Agaricomycotina</taxon>
        <taxon>Agaricomycetes</taxon>
        <taxon>Thelephorales</taxon>
        <taxon>Thelephoraceae</taxon>
        <taxon>Thelephora</taxon>
    </lineage>
</organism>
<dbReference type="EMBL" id="MU118040">
    <property type="protein sequence ID" value="KAF9647135.1"/>
    <property type="molecule type" value="Genomic_DNA"/>
</dbReference>
<dbReference type="Proteomes" id="UP000886501">
    <property type="component" value="Unassembled WGS sequence"/>
</dbReference>
<evidence type="ECO:0000313" key="2">
    <source>
        <dbReference type="Proteomes" id="UP000886501"/>
    </source>
</evidence>
<accession>A0ACB6ZBK7</accession>
<keyword evidence="2" id="KW-1185">Reference proteome</keyword>
<sequence length="322" mass="34659">MSSYDSDSDSGSPPPPTHLVPSIVNPGKPVTASYTYHSPLPTAPGPYILGVDEAGRGPVLGPMVYGVAFCPETWKDDLDGLGFADSKTLSHGKRTGLLSILSRHSEHMGWSVRVLCPQAISSGMLRIPPINLNKQAQEATVLLIREVLDRGITLSEVGYLLDAVYVDALGPTKGHEAFLSNLFPGIKFTVEAKADSKYKIVSAASIAAKVTRDACLEEWVWEEAESLSEAAVWGSNVGSGYPGDPKTKAWLEASLDKTFGFPGLVRFSWATIKVILEKEGHPVKWVDEGQAHLIQAFETGTGRDKNRCTIARELGIKSVGSL</sequence>
<comment type="caution">
    <text evidence="1">The sequence shown here is derived from an EMBL/GenBank/DDBJ whole genome shotgun (WGS) entry which is preliminary data.</text>
</comment>
<protein>
    <submittedName>
        <fullName evidence="1">Ribonuclease HII</fullName>
    </submittedName>
</protein>
<evidence type="ECO:0000313" key="1">
    <source>
        <dbReference type="EMBL" id="KAF9647135.1"/>
    </source>
</evidence>